<dbReference type="Pfam" id="PF04402">
    <property type="entry name" value="SIMPL"/>
    <property type="match status" value="1"/>
</dbReference>
<dbReference type="Gene3D" id="3.30.70.2970">
    <property type="entry name" value="Protein of unknown function (DUF541), domain 2"/>
    <property type="match status" value="1"/>
</dbReference>
<dbReference type="Proteomes" id="UP001058124">
    <property type="component" value="Unassembled WGS sequence"/>
</dbReference>
<reference evidence="2" key="1">
    <citation type="submission" date="2022-06" db="EMBL/GenBank/DDBJ databases">
        <title>Draft genome sequences of Leminorella grimontii str. JCM5902.</title>
        <authorList>
            <person name="Wakabayashi Y."/>
            <person name="Kojima K."/>
        </authorList>
    </citation>
    <scope>NUCLEOTIDE SEQUENCE</scope>
    <source>
        <strain evidence="2">JCM 5902</strain>
    </source>
</reference>
<evidence type="ECO:0000313" key="3">
    <source>
        <dbReference type="Proteomes" id="UP001058124"/>
    </source>
</evidence>
<dbReference type="AlphaFoldDB" id="A0AAV5N5W9"/>
<dbReference type="Gene3D" id="3.30.110.170">
    <property type="entry name" value="Protein of unknown function (DUF541), domain 1"/>
    <property type="match status" value="1"/>
</dbReference>
<dbReference type="GO" id="GO:0006974">
    <property type="term" value="P:DNA damage response"/>
    <property type="evidence" value="ECO:0007669"/>
    <property type="project" value="TreeGrafter"/>
</dbReference>
<dbReference type="NCBIfam" id="NF008299">
    <property type="entry name" value="PRK11087.1"/>
    <property type="match status" value="1"/>
</dbReference>
<feature type="chain" id="PRO_5043360775" evidence="1">
    <location>
        <begin position="22"/>
        <end position="247"/>
    </location>
</feature>
<keyword evidence="3" id="KW-1185">Reference proteome</keyword>
<accession>A0AAV5N5W9</accession>
<proteinExistence type="predicted"/>
<dbReference type="RefSeq" id="WP_027275585.1">
    <property type="nucleotide sequence ID" value="NZ_BRLH01000017.1"/>
</dbReference>
<evidence type="ECO:0000256" key="1">
    <source>
        <dbReference type="SAM" id="SignalP"/>
    </source>
</evidence>
<dbReference type="PANTHER" id="PTHR34387">
    <property type="entry name" value="SLR1258 PROTEIN"/>
    <property type="match status" value="1"/>
</dbReference>
<sequence>MKLKTLAIAAAFAAMPLTMQAAELPNGPHIATSGNSIVKAKPDMATLFIEVNVSNKSAAEAKKKSDERVMKYIDFLEKSGIAKADIDSANIQTRIEYGDGSYVSSAKRTIKGYIATRQVKVTVRQLDKLNSLLDGALANELNEINDVQLGVSKDDAYRTEARQKAVEDAIAKGNALAKEFGVKLGPVYSVRYNTSGVSGSGAIPAMQYRAKTMAYSSSADESYEPQSISFSDSVDVVFDIQREQKAN</sequence>
<dbReference type="InterPro" id="IPR052022">
    <property type="entry name" value="26kDa_periplasmic_antigen"/>
</dbReference>
<dbReference type="EMBL" id="BRLH01000017">
    <property type="protein sequence ID" value="GKX57506.1"/>
    <property type="molecule type" value="Genomic_DNA"/>
</dbReference>
<keyword evidence="1" id="KW-0732">Signal</keyword>
<organism evidence="2 3">
    <name type="scientific">Leminorella grimontii</name>
    <dbReference type="NCBI Taxonomy" id="82981"/>
    <lineage>
        <taxon>Bacteria</taxon>
        <taxon>Pseudomonadati</taxon>
        <taxon>Pseudomonadota</taxon>
        <taxon>Gammaproteobacteria</taxon>
        <taxon>Enterobacterales</taxon>
        <taxon>Budviciaceae</taxon>
        <taxon>Leminorella</taxon>
    </lineage>
</organism>
<name>A0AAV5N5W9_9GAMM</name>
<evidence type="ECO:0000313" key="2">
    <source>
        <dbReference type="EMBL" id="GKX57506.1"/>
    </source>
</evidence>
<comment type="caution">
    <text evidence="2">The sequence shown here is derived from an EMBL/GenBank/DDBJ whole genome shotgun (WGS) entry which is preliminary data.</text>
</comment>
<dbReference type="InterPro" id="IPR007497">
    <property type="entry name" value="SIMPL/DUF541"/>
</dbReference>
<feature type="signal peptide" evidence="1">
    <location>
        <begin position="1"/>
        <end position="21"/>
    </location>
</feature>
<protein>
    <submittedName>
        <fullName evidence="2">Oxidative stress defense protein</fullName>
    </submittedName>
</protein>
<gene>
    <name evidence="2" type="primary">yggE</name>
    <name evidence="2" type="ORF">SOASR030_36180</name>
</gene>
<dbReference type="PANTHER" id="PTHR34387:SF1">
    <property type="entry name" value="PERIPLASMIC IMMUNOGENIC PROTEIN"/>
    <property type="match status" value="1"/>
</dbReference>